<comment type="subcellular location">
    <subcellularLocation>
        <location evidence="1">Membrane</location>
        <topology evidence="1">Multi-pass membrane protein</topology>
    </subcellularLocation>
</comment>
<dbReference type="InterPro" id="IPR051784">
    <property type="entry name" value="Nod_factor_ABC_transporter"/>
</dbReference>
<comment type="caution">
    <text evidence="7">The sequence shown here is derived from an EMBL/GenBank/DDBJ whole genome shotgun (WGS) entry which is preliminary data.</text>
</comment>
<dbReference type="PANTHER" id="PTHR43229">
    <property type="entry name" value="NODULATION PROTEIN J"/>
    <property type="match status" value="1"/>
</dbReference>
<feature type="domain" description="ABC-2 type transporter transmembrane" evidence="6">
    <location>
        <begin position="27"/>
        <end position="212"/>
    </location>
</feature>
<keyword evidence="3 5" id="KW-1133">Transmembrane helix</keyword>
<evidence type="ECO:0000256" key="1">
    <source>
        <dbReference type="ARBA" id="ARBA00004141"/>
    </source>
</evidence>
<dbReference type="EMBL" id="BMCU01000004">
    <property type="protein sequence ID" value="GGG20945.1"/>
    <property type="molecule type" value="Genomic_DNA"/>
</dbReference>
<evidence type="ECO:0000256" key="4">
    <source>
        <dbReference type="ARBA" id="ARBA00023136"/>
    </source>
</evidence>
<dbReference type="Proteomes" id="UP000654257">
    <property type="component" value="Unassembled WGS sequence"/>
</dbReference>
<reference evidence="7" key="1">
    <citation type="journal article" date="2014" name="Int. J. Syst. Evol. Microbiol.">
        <title>Complete genome sequence of Corynebacterium casei LMG S-19264T (=DSM 44701T), isolated from a smear-ripened cheese.</title>
        <authorList>
            <consortium name="US DOE Joint Genome Institute (JGI-PGF)"/>
            <person name="Walter F."/>
            <person name="Albersmeier A."/>
            <person name="Kalinowski J."/>
            <person name="Ruckert C."/>
        </authorList>
    </citation>
    <scope>NUCLEOTIDE SEQUENCE</scope>
    <source>
        <strain evidence="7">CCM 7905</strain>
    </source>
</reference>
<evidence type="ECO:0000256" key="3">
    <source>
        <dbReference type="ARBA" id="ARBA00022989"/>
    </source>
</evidence>
<feature type="transmembrane region" description="Helical" evidence="5">
    <location>
        <begin position="99"/>
        <end position="125"/>
    </location>
</feature>
<evidence type="ECO:0000313" key="8">
    <source>
        <dbReference type="Proteomes" id="UP000654257"/>
    </source>
</evidence>
<evidence type="ECO:0000256" key="5">
    <source>
        <dbReference type="SAM" id="Phobius"/>
    </source>
</evidence>
<keyword evidence="4 5" id="KW-0472">Membrane</keyword>
<dbReference type="Pfam" id="PF01061">
    <property type="entry name" value="ABC2_membrane"/>
    <property type="match status" value="1"/>
</dbReference>
<organism evidence="7 8">
    <name type="scientific">Rhodococcoides trifolii</name>
    <dbReference type="NCBI Taxonomy" id="908250"/>
    <lineage>
        <taxon>Bacteria</taxon>
        <taxon>Bacillati</taxon>
        <taxon>Actinomycetota</taxon>
        <taxon>Actinomycetes</taxon>
        <taxon>Mycobacteriales</taxon>
        <taxon>Nocardiaceae</taxon>
        <taxon>Rhodococcoides</taxon>
    </lineage>
</organism>
<proteinExistence type="predicted"/>
<feature type="transmembrane region" description="Helical" evidence="5">
    <location>
        <begin position="167"/>
        <end position="187"/>
    </location>
</feature>
<dbReference type="InterPro" id="IPR013525">
    <property type="entry name" value="ABC2_TM"/>
</dbReference>
<evidence type="ECO:0000256" key="2">
    <source>
        <dbReference type="ARBA" id="ARBA00022692"/>
    </source>
</evidence>
<feature type="transmembrane region" description="Helical" evidence="5">
    <location>
        <begin position="21"/>
        <end position="38"/>
    </location>
</feature>
<gene>
    <name evidence="7" type="ORF">GCM10007304_38490</name>
</gene>
<keyword evidence="2 5" id="KW-0812">Transmembrane</keyword>
<dbReference type="PANTHER" id="PTHR43229:SF2">
    <property type="entry name" value="NODULATION PROTEIN J"/>
    <property type="match status" value="1"/>
</dbReference>
<protein>
    <recommendedName>
        <fullName evidence="6">ABC-2 type transporter transmembrane domain-containing protein</fullName>
    </recommendedName>
</protein>
<evidence type="ECO:0000259" key="6">
    <source>
        <dbReference type="Pfam" id="PF01061"/>
    </source>
</evidence>
<feature type="transmembrane region" description="Helical" evidence="5">
    <location>
        <begin position="137"/>
        <end position="160"/>
    </location>
</feature>
<reference evidence="7" key="2">
    <citation type="submission" date="2020-09" db="EMBL/GenBank/DDBJ databases">
        <authorList>
            <person name="Sun Q."/>
            <person name="Sedlacek I."/>
        </authorList>
    </citation>
    <scope>NUCLEOTIDE SEQUENCE</scope>
    <source>
        <strain evidence="7">CCM 7905</strain>
    </source>
</reference>
<sequence>MNWLTYTRGQLLLSQQVFWKRLGVALVGTLLPLGFGVFGSLNARGRTSVEGIPGEEFMLTGFVGFALFFVMYNLVNSTTSRRDALVYKRLRSTSLPDSAIFAGEATSASVPSLAVVAVLIGYGIVYLKLPAPADAPLLLLGIVLAAAAFALLAIALSGILPSAEMSMWIITPIMVVLLMLSGIMIPLSEMPTALAQFSQFTPLTATVQIIRTAWTGQNFGSIIGAGAHPAVGFVSAFRECSGPVGILVGWSALSIALGRRLFRWDPRRR</sequence>
<feature type="transmembrane region" description="Helical" evidence="5">
    <location>
        <begin position="244"/>
        <end position="262"/>
    </location>
</feature>
<keyword evidence="8" id="KW-1185">Reference proteome</keyword>
<accession>A0A917LGD2</accession>
<dbReference type="AlphaFoldDB" id="A0A917LGD2"/>
<evidence type="ECO:0000313" key="7">
    <source>
        <dbReference type="EMBL" id="GGG20945.1"/>
    </source>
</evidence>
<dbReference type="GO" id="GO:0016020">
    <property type="term" value="C:membrane"/>
    <property type="evidence" value="ECO:0007669"/>
    <property type="project" value="UniProtKB-SubCell"/>
</dbReference>
<dbReference type="RefSeq" id="WP_188546501.1">
    <property type="nucleotide sequence ID" value="NZ_BMCU01000004.1"/>
</dbReference>
<dbReference type="GO" id="GO:0140359">
    <property type="term" value="F:ABC-type transporter activity"/>
    <property type="evidence" value="ECO:0007669"/>
    <property type="project" value="InterPro"/>
</dbReference>
<feature type="transmembrane region" description="Helical" evidence="5">
    <location>
        <begin position="58"/>
        <end position="78"/>
    </location>
</feature>
<name>A0A917LGD2_9NOCA</name>